<comment type="caution">
    <text evidence="2">The sequence shown here is derived from an EMBL/GenBank/DDBJ whole genome shotgun (WGS) entry which is preliminary data.</text>
</comment>
<keyword evidence="3" id="KW-1185">Reference proteome</keyword>
<dbReference type="PROSITE" id="PS51257">
    <property type="entry name" value="PROKAR_LIPOPROTEIN"/>
    <property type="match status" value="1"/>
</dbReference>
<evidence type="ECO:0000313" key="3">
    <source>
        <dbReference type="Proteomes" id="UP001597526"/>
    </source>
</evidence>
<proteinExistence type="predicted"/>
<evidence type="ECO:0008006" key="4">
    <source>
        <dbReference type="Google" id="ProtNLM"/>
    </source>
</evidence>
<reference evidence="3" key="1">
    <citation type="journal article" date="2019" name="Int. J. Syst. Evol. Microbiol.">
        <title>The Global Catalogue of Microorganisms (GCM) 10K type strain sequencing project: providing services to taxonomists for standard genome sequencing and annotation.</title>
        <authorList>
            <consortium name="The Broad Institute Genomics Platform"/>
            <consortium name="The Broad Institute Genome Sequencing Center for Infectious Disease"/>
            <person name="Wu L."/>
            <person name="Ma J."/>
        </authorList>
    </citation>
    <scope>NUCLEOTIDE SEQUENCE [LARGE SCALE GENOMIC DNA]</scope>
    <source>
        <strain evidence="3">KCTC 52368</strain>
    </source>
</reference>
<accession>A0ABW5N1N0</accession>
<gene>
    <name evidence="2" type="ORF">ACFSQJ_13395</name>
</gene>
<protein>
    <recommendedName>
        <fullName evidence="4">Lipoprotein</fullName>
    </recommendedName>
</protein>
<organism evidence="2 3">
    <name type="scientific">Croceitalea marina</name>
    <dbReference type="NCBI Taxonomy" id="1775166"/>
    <lineage>
        <taxon>Bacteria</taxon>
        <taxon>Pseudomonadati</taxon>
        <taxon>Bacteroidota</taxon>
        <taxon>Flavobacteriia</taxon>
        <taxon>Flavobacteriales</taxon>
        <taxon>Flavobacteriaceae</taxon>
        <taxon>Croceitalea</taxon>
    </lineage>
</organism>
<keyword evidence="1" id="KW-0732">Signal</keyword>
<dbReference type="Proteomes" id="UP001597526">
    <property type="component" value="Unassembled WGS sequence"/>
</dbReference>
<evidence type="ECO:0000256" key="1">
    <source>
        <dbReference type="SAM" id="SignalP"/>
    </source>
</evidence>
<dbReference type="RefSeq" id="WP_377767477.1">
    <property type="nucleotide sequence ID" value="NZ_JBHULB010000017.1"/>
</dbReference>
<dbReference type="EMBL" id="JBHULB010000017">
    <property type="protein sequence ID" value="MFD2587934.1"/>
    <property type="molecule type" value="Genomic_DNA"/>
</dbReference>
<feature type="chain" id="PRO_5045222546" description="Lipoprotein" evidence="1">
    <location>
        <begin position="22"/>
        <end position="186"/>
    </location>
</feature>
<evidence type="ECO:0000313" key="2">
    <source>
        <dbReference type="EMBL" id="MFD2587934.1"/>
    </source>
</evidence>
<feature type="signal peptide" evidence="1">
    <location>
        <begin position="1"/>
        <end position="21"/>
    </location>
</feature>
<name>A0ABW5N1N0_9FLAO</name>
<sequence length="186" mass="20841">MKGISILIVCILLLTSCKNVAPSSTPTKETLASEFIDAFYSFDKVRLASVLSEAKESQPSILYYQKWAKCGNYMVLNRQDFVVQNDSTLLCPVTVKDDLMAALAIDFNVTDTFRITVKKGNIRSVTTSSNDPDLYYTAKDWVKQNRNEIIEVPCEGIWEGGPTPCECIKAMIRGFGEFKKETNTEP</sequence>